<evidence type="ECO:0000256" key="1">
    <source>
        <dbReference type="ARBA" id="ARBA00022679"/>
    </source>
</evidence>
<dbReference type="OrthoDB" id="9788272at2"/>
<name>G4QC76_TAYAM</name>
<dbReference type="EC" id="2.7.7.24" evidence="4"/>
<dbReference type="Pfam" id="PF00483">
    <property type="entry name" value="NTP_transferase"/>
    <property type="match status" value="1"/>
</dbReference>
<keyword evidence="1 4" id="KW-0808">Transferase</keyword>
<dbReference type="InterPro" id="IPR054790">
    <property type="entry name" value="MurU"/>
</dbReference>
<reference evidence="4 5" key="2">
    <citation type="journal article" date="2012" name="PLoS ONE">
        <title>Genomic characterization of the taylorella genus.</title>
        <authorList>
            <person name="Hebert L."/>
            <person name="Moumen B."/>
            <person name="Pons N."/>
            <person name="Duquesne F."/>
            <person name="Breuil M.F."/>
            <person name="Goux D."/>
            <person name="Batto J.M."/>
            <person name="Laugier C."/>
            <person name="Renault P."/>
            <person name="Petry S."/>
        </authorList>
    </citation>
    <scope>NUCLEOTIDE SEQUENCE [LARGE SCALE GENOMIC DNA]</scope>
    <source>
        <strain evidence="4 5">MCE3</strain>
    </source>
</reference>
<dbReference type="EMBL" id="CP003059">
    <property type="protein sequence ID" value="AEP37045.1"/>
    <property type="molecule type" value="Genomic_DNA"/>
</dbReference>
<protein>
    <submittedName>
        <fullName evidence="4">Glucose-1-phosphate thymidylyltransferase</fullName>
        <ecNumber evidence="4">2.7.7.24</ecNumber>
    </submittedName>
</protein>
<dbReference type="PANTHER" id="PTHR43584">
    <property type="entry name" value="NUCLEOTIDYL TRANSFERASE"/>
    <property type="match status" value="1"/>
</dbReference>
<dbReference type="PANTHER" id="PTHR43584:SF8">
    <property type="entry name" value="N-ACETYLMURAMATE ALPHA-1-PHOSPHATE URIDYLYLTRANSFERASE"/>
    <property type="match status" value="1"/>
</dbReference>
<dbReference type="RefSeq" id="WP_014111939.1">
    <property type="nucleotide sequence ID" value="NC_016043.1"/>
</dbReference>
<dbReference type="InterPro" id="IPR005835">
    <property type="entry name" value="NTP_transferase_dom"/>
</dbReference>
<dbReference type="Gene3D" id="3.90.550.10">
    <property type="entry name" value="Spore Coat Polysaccharide Biosynthesis Protein SpsA, Chain A"/>
    <property type="match status" value="1"/>
</dbReference>
<evidence type="ECO:0000313" key="4">
    <source>
        <dbReference type="EMBL" id="AEP37045.1"/>
    </source>
</evidence>
<dbReference type="KEGG" id="tas:TASI_1302"/>
<evidence type="ECO:0000256" key="2">
    <source>
        <dbReference type="ARBA" id="ARBA00022695"/>
    </source>
</evidence>
<dbReference type="CDD" id="cd06422">
    <property type="entry name" value="NTP_transferase_like_1"/>
    <property type="match status" value="1"/>
</dbReference>
<dbReference type="AlphaFoldDB" id="G4QC76"/>
<gene>
    <name evidence="4" type="ordered locus">TASI_1302</name>
</gene>
<accession>G4QC76</accession>
<dbReference type="InterPro" id="IPR029044">
    <property type="entry name" value="Nucleotide-diphossugar_trans"/>
</dbReference>
<organism evidence="4 5">
    <name type="scientific">Taylorella asinigenitalis (strain MCE3)</name>
    <dbReference type="NCBI Taxonomy" id="1008459"/>
    <lineage>
        <taxon>Bacteria</taxon>
        <taxon>Pseudomonadati</taxon>
        <taxon>Pseudomonadota</taxon>
        <taxon>Betaproteobacteria</taxon>
        <taxon>Burkholderiales</taxon>
        <taxon>Alcaligenaceae</taxon>
        <taxon>Taylorella</taxon>
    </lineage>
</organism>
<dbReference type="HOGENOM" id="CLU_029499_2_1_4"/>
<dbReference type="SUPFAM" id="SSF53448">
    <property type="entry name" value="Nucleotide-diphospho-sugar transferases"/>
    <property type="match status" value="1"/>
</dbReference>
<proteinExistence type="predicted"/>
<sequence>MKAMILCAGRGKRMRPLTDYTPKPLLKVGARSLVEWHLQRLSQSGFVDIVINYAWLGEQFPLALGDGSKWGLKIHYSPEPEGGLETAGGIANAMDLLGDEPILVINGDIWCDWDPKLAQKYKSELENRNKDAFLLLVDNPEHNLKGDFAIDNDVKISNVNASGTFMLTFAGIGVYNPSIFKNITKGDFVKLAPLLREYMVQDRVIGTHFKGRWFDIGTPERLEQIEKIIGNLNEKTIE</sequence>
<keyword evidence="2 4" id="KW-0548">Nucleotidyltransferase</keyword>
<dbReference type="STRING" id="1008459.TASI_1302"/>
<reference key="1">
    <citation type="submission" date="2011-09" db="EMBL/GenBank/DDBJ databases">
        <title>Genomic characterization of the Taylorella genus.</title>
        <authorList>
            <person name="Hebert L."/>
            <person name="Moumen B."/>
            <person name="Pons N."/>
            <person name="Duquesne F."/>
            <person name="Breuil M.-F."/>
            <person name="Goux D."/>
            <person name="Batto J.-M."/>
            <person name="Renault P."/>
            <person name="Laugier C."/>
            <person name="Petry S."/>
        </authorList>
    </citation>
    <scope>NUCLEOTIDE SEQUENCE</scope>
    <source>
        <strain>MCE3</strain>
    </source>
</reference>
<dbReference type="InterPro" id="IPR050065">
    <property type="entry name" value="GlmU-like"/>
</dbReference>
<dbReference type="NCBIfam" id="NF045761">
    <property type="entry name" value="NAMPUrTaseMurU"/>
    <property type="match status" value="1"/>
</dbReference>
<evidence type="ECO:0000259" key="3">
    <source>
        <dbReference type="Pfam" id="PF00483"/>
    </source>
</evidence>
<dbReference type="Proteomes" id="UP000009284">
    <property type="component" value="Chromosome"/>
</dbReference>
<evidence type="ECO:0000313" key="5">
    <source>
        <dbReference type="Proteomes" id="UP000009284"/>
    </source>
</evidence>
<keyword evidence="5" id="KW-1185">Reference proteome</keyword>
<dbReference type="eggNOG" id="COG1208">
    <property type="taxonomic scope" value="Bacteria"/>
</dbReference>
<feature type="domain" description="Nucleotidyl transferase" evidence="3">
    <location>
        <begin position="2"/>
        <end position="227"/>
    </location>
</feature>
<dbReference type="GO" id="GO:0008879">
    <property type="term" value="F:glucose-1-phosphate thymidylyltransferase activity"/>
    <property type="evidence" value="ECO:0007669"/>
    <property type="project" value="UniProtKB-EC"/>
</dbReference>